<evidence type="ECO:0000256" key="9">
    <source>
        <dbReference type="ARBA" id="ARBA00048792"/>
    </source>
</evidence>
<reference evidence="14" key="2">
    <citation type="journal article" date="2021" name="PeerJ">
        <title>Extensive microbial diversity within the chicken gut microbiome revealed by metagenomics and culture.</title>
        <authorList>
            <person name="Gilroy R."/>
            <person name="Ravi A."/>
            <person name="Getino M."/>
            <person name="Pursley I."/>
            <person name="Horton D.L."/>
            <person name="Alikhan N.F."/>
            <person name="Baker D."/>
            <person name="Gharbi K."/>
            <person name="Hall N."/>
            <person name="Watson M."/>
            <person name="Adriaenssens E.M."/>
            <person name="Foster-Nyarko E."/>
            <person name="Jarju S."/>
            <person name="Secka A."/>
            <person name="Antonio M."/>
            <person name="Oren A."/>
            <person name="Chaudhuri R.R."/>
            <person name="La Ragione R."/>
            <person name="Hildebrand F."/>
            <person name="Pallen M.J."/>
        </authorList>
    </citation>
    <scope>NUCLEOTIDE SEQUENCE</scope>
    <source>
        <strain evidence="14">CHK176-22527</strain>
    </source>
</reference>
<evidence type="ECO:0000256" key="5">
    <source>
        <dbReference type="ARBA" id="ARBA00023014"/>
    </source>
</evidence>
<evidence type="ECO:0000256" key="11">
    <source>
        <dbReference type="ARBA" id="ARBA00049714"/>
    </source>
</evidence>
<feature type="domain" description="4Fe-4S ferredoxin-type" evidence="13">
    <location>
        <begin position="189"/>
        <end position="218"/>
    </location>
</feature>
<dbReference type="AlphaFoldDB" id="A0A9D1KW38"/>
<dbReference type="PROSITE" id="PS51379">
    <property type="entry name" value="4FE4S_FER_2"/>
    <property type="match status" value="1"/>
</dbReference>
<gene>
    <name evidence="14" type="ORF">IAD12_07660</name>
</gene>
<dbReference type="PANTHER" id="PTHR43073:SF2">
    <property type="entry name" value="DIHYDROPYRIMIDINE DEHYDROGENASE [NADP(+)]"/>
    <property type="match status" value="1"/>
</dbReference>
<dbReference type="GO" id="GO:0004159">
    <property type="term" value="F:dihydropyrimidine dehydrogenase (NAD+) activity"/>
    <property type="evidence" value="ECO:0007669"/>
    <property type="project" value="UniProtKB-EC"/>
</dbReference>
<comment type="subunit">
    <text evidence="11">Heterotetramer of 2 PreA and 2 PreT subunits.</text>
</comment>
<keyword evidence="3" id="KW-0560">Oxidoreductase</keyword>
<dbReference type="GO" id="GO:0046872">
    <property type="term" value="F:metal ion binding"/>
    <property type="evidence" value="ECO:0007669"/>
    <property type="project" value="UniProtKB-KW"/>
</dbReference>
<comment type="function">
    <text evidence="10">Involved in pyrimidine base degradation. Catalyzes physiologically the reduction of uracil to 5,6-dihydrouracil (DHU) by using NADH as a specific cosubstrate. It also catalyzes the reverse reaction and the reduction of thymine to 5,6-dihydrothymine (DHT).</text>
</comment>
<dbReference type="InterPro" id="IPR013785">
    <property type="entry name" value="Aldolase_TIM"/>
</dbReference>
<keyword evidence="4" id="KW-0408">Iron</keyword>
<dbReference type="PANTHER" id="PTHR43073">
    <property type="entry name" value="DIHYDROPYRIMIDINE DEHYDROGENASE [NADP(+)]"/>
    <property type="match status" value="1"/>
</dbReference>
<dbReference type="InterPro" id="IPR005720">
    <property type="entry name" value="Dihydroorotate_DH_cat"/>
</dbReference>
<dbReference type="EMBL" id="DVLX01000092">
    <property type="protein sequence ID" value="HIU00115.1"/>
    <property type="molecule type" value="Genomic_DNA"/>
</dbReference>
<evidence type="ECO:0000256" key="3">
    <source>
        <dbReference type="ARBA" id="ARBA00023002"/>
    </source>
</evidence>
<evidence type="ECO:0000256" key="4">
    <source>
        <dbReference type="ARBA" id="ARBA00023004"/>
    </source>
</evidence>
<evidence type="ECO:0000256" key="7">
    <source>
        <dbReference type="ARBA" id="ARBA00032722"/>
    </source>
</evidence>
<dbReference type="Gene3D" id="3.30.70.20">
    <property type="match status" value="1"/>
</dbReference>
<evidence type="ECO:0000259" key="13">
    <source>
        <dbReference type="PROSITE" id="PS51379"/>
    </source>
</evidence>
<evidence type="ECO:0000256" key="2">
    <source>
        <dbReference type="ARBA" id="ARBA00022723"/>
    </source>
</evidence>
<dbReference type="InterPro" id="IPR017896">
    <property type="entry name" value="4Fe4S_Fe-S-bd"/>
</dbReference>
<protein>
    <recommendedName>
        <fullName evidence="12">dihydrouracil dehydrogenase (NAD(+))</fullName>
        <ecNumber evidence="12">1.3.1.1</ecNumber>
    </recommendedName>
    <alternativeName>
        <fullName evidence="7">Dihydrothymine dehydrogenase</fullName>
    </alternativeName>
    <alternativeName>
        <fullName evidence="6">Dihydrouracil dehydrogenase</fullName>
    </alternativeName>
</protein>
<dbReference type="SUPFAM" id="SSF54862">
    <property type="entry name" value="4Fe-4S ferredoxins"/>
    <property type="match status" value="1"/>
</dbReference>
<comment type="catalytic activity">
    <reaction evidence="9">
        <text>5,6-dihydrouracil + NAD(+) = uracil + NADH + H(+)</text>
        <dbReference type="Rhea" id="RHEA:20189"/>
        <dbReference type="ChEBI" id="CHEBI:15378"/>
        <dbReference type="ChEBI" id="CHEBI:15901"/>
        <dbReference type="ChEBI" id="CHEBI:17568"/>
        <dbReference type="ChEBI" id="CHEBI:57540"/>
        <dbReference type="ChEBI" id="CHEBI:57945"/>
        <dbReference type="EC" id="1.3.1.1"/>
    </reaction>
</comment>
<comment type="similarity">
    <text evidence="1">Belongs to the dihydropyrimidine dehydrogenase family.</text>
</comment>
<comment type="catalytic activity">
    <reaction evidence="8">
        <text>5,6-dihydrothymine + NAD(+) = thymine + NADH + H(+)</text>
        <dbReference type="Rhea" id="RHEA:28791"/>
        <dbReference type="ChEBI" id="CHEBI:15378"/>
        <dbReference type="ChEBI" id="CHEBI:17821"/>
        <dbReference type="ChEBI" id="CHEBI:27468"/>
        <dbReference type="ChEBI" id="CHEBI:57540"/>
        <dbReference type="ChEBI" id="CHEBI:57945"/>
        <dbReference type="EC" id="1.3.1.1"/>
    </reaction>
</comment>
<evidence type="ECO:0000256" key="6">
    <source>
        <dbReference type="ARBA" id="ARBA00030119"/>
    </source>
</evidence>
<evidence type="ECO:0000256" key="1">
    <source>
        <dbReference type="ARBA" id="ARBA00010804"/>
    </source>
</evidence>
<comment type="caution">
    <text evidence="14">The sequence shown here is derived from an EMBL/GenBank/DDBJ whole genome shotgun (WGS) entry which is preliminary data.</text>
</comment>
<keyword evidence="2" id="KW-0479">Metal-binding</keyword>
<reference evidence="14" key="1">
    <citation type="submission" date="2020-10" db="EMBL/GenBank/DDBJ databases">
        <authorList>
            <person name="Gilroy R."/>
        </authorList>
    </citation>
    <scope>NUCLEOTIDE SEQUENCE</scope>
    <source>
        <strain evidence="14">CHK176-22527</strain>
    </source>
</reference>
<dbReference type="GO" id="GO:0051536">
    <property type="term" value="F:iron-sulfur cluster binding"/>
    <property type="evidence" value="ECO:0007669"/>
    <property type="project" value="UniProtKB-KW"/>
</dbReference>
<dbReference type="Pfam" id="PF01180">
    <property type="entry name" value="DHO_dh"/>
    <property type="match status" value="1"/>
</dbReference>
<organism evidence="14 15">
    <name type="scientific">Candidatus Allocopromorpha excrementavium</name>
    <dbReference type="NCBI Taxonomy" id="2840741"/>
    <lineage>
        <taxon>Bacteria</taxon>
        <taxon>Bacillati</taxon>
        <taxon>Bacillota</taxon>
        <taxon>Clostridia</taxon>
        <taxon>Eubacteriales</taxon>
        <taxon>Eubacteriaceae</taxon>
        <taxon>Eubacteriaceae incertae sedis</taxon>
        <taxon>Candidatus Allocopromorpha</taxon>
    </lineage>
</organism>
<dbReference type="EC" id="1.3.1.1" evidence="12"/>
<evidence type="ECO:0000313" key="15">
    <source>
        <dbReference type="Proteomes" id="UP000824159"/>
    </source>
</evidence>
<dbReference type="Gene3D" id="3.20.20.70">
    <property type="entry name" value="Aldolase class I"/>
    <property type="match status" value="1"/>
</dbReference>
<dbReference type="Proteomes" id="UP000824159">
    <property type="component" value="Unassembled WGS sequence"/>
</dbReference>
<dbReference type="SUPFAM" id="SSF51395">
    <property type="entry name" value="FMN-linked oxidoreductases"/>
    <property type="match status" value="1"/>
</dbReference>
<evidence type="ECO:0000256" key="8">
    <source>
        <dbReference type="ARBA" id="ARBA00047685"/>
    </source>
</evidence>
<dbReference type="GO" id="GO:0005737">
    <property type="term" value="C:cytoplasm"/>
    <property type="evidence" value="ECO:0007669"/>
    <property type="project" value="InterPro"/>
</dbReference>
<sequence length="218" mass="23128">MNIPVSVKLCATANLLSSVRAAEKAGASGISAIDTLRCILSIDTESGLPGLPTYGGYSGAPIRPIGLATVAAIVQTTKLPVAGIGGIENCENLIEYIMAGASCAGIGTQILLKGYGIIKKTLEDFSDFTSKKNISDLENIRGCALKKLKSFEEIKLELKQAELAENCTDHECQKCVMCCLQNAIRLDSGRIKIDPSLCDGCGLCLDICPDARIRLSWT</sequence>
<accession>A0A9D1KW38</accession>
<dbReference type="Pfam" id="PF12837">
    <property type="entry name" value="Fer4_6"/>
    <property type="match status" value="1"/>
</dbReference>
<proteinExistence type="inferred from homology"/>
<dbReference type="PROSITE" id="PS00198">
    <property type="entry name" value="4FE4S_FER_1"/>
    <property type="match status" value="1"/>
</dbReference>
<evidence type="ECO:0000313" key="14">
    <source>
        <dbReference type="EMBL" id="HIU00115.1"/>
    </source>
</evidence>
<dbReference type="InterPro" id="IPR017900">
    <property type="entry name" value="4Fe4S_Fe_S_CS"/>
</dbReference>
<name>A0A9D1KW38_9FIRM</name>
<evidence type="ECO:0000256" key="10">
    <source>
        <dbReference type="ARBA" id="ARBA00049578"/>
    </source>
</evidence>
<keyword evidence="5" id="KW-0411">Iron-sulfur</keyword>
<evidence type="ECO:0000256" key="12">
    <source>
        <dbReference type="ARBA" id="ARBA00049728"/>
    </source>
</evidence>